<evidence type="ECO:0000256" key="1">
    <source>
        <dbReference type="ARBA" id="ARBA00022737"/>
    </source>
</evidence>
<feature type="region of interest" description="Disordered" evidence="4">
    <location>
        <begin position="482"/>
        <end position="523"/>
    </location>
</feature>
<name>A0A8K0A2S2_BRALA</name>
<dbReference type="Pfam" id="PF00023">
    <property type="entry name" value="Ank"/>
    <property type="match status" value="1"/>
</dbReference>
<dbReference type="InterPro" id="IPR002110">
    <property type="entry name" value="Ankyrin_rpt"/>
</dbReference>
<dbReference type="Gene3D" id="3.40.50.2000">
    <property type="entry name" value="Glycogen Phosphorylase B"/>
    <property type="match status" value="1"/>
</dbReference>
<dbReference type="OrthoDB" id="10027019at2759"/>
<dbReference type="SUPFAM" id="SSF53756">
    <property type="entry name" value="UDP-Glycosyltransferase/glycogen phosphorylase"/>
    <property type="match status" value="1"/>
</dbReference>
<evidence type="ECO:0000256" key="4">
    <source>
        <dbReference type="SAM" id="MobiDB-lite"/>
    </source>
</evidence>
<dbReference type="Gene3D" id="1.10.10.10">
    <property type="entry name" value="Winged helix-like DNA-binding domain superfamily/Winged helix DNA-binding domain"/>
    <property type="match status" value="1"/>
</dbReference>
<dbReference type="InterPro" id="IPR036770">
    <property type="entry name" value="Ankyrin_rpt-contain_sf"/>
</dbReference>
<keyword evidence="2 3" id="KW-0040">ANK repeat</keyword>
<feature type="compositionally biased region" description="Acidic residues" evidence="4">
    <location>
        <begin position="1"/>
        <end position="33"/>
    </location>
</feature>
<feature type="repeat" description="ANK" evidence="3">
    <location>
        <begin position="231"/>
        <end position="263"/>
    </location>
</feature>
<sequence>MIETDEEEEEPGSEQDDEEEEFRSEDSEEDDDDEKKLWSAARRGDTYRVQQLLAEGVNPNAAVGFMQTTPLHEAAKNDHHETVSVLLTAGADVNARDKYKNTPLHQAALNGTHETMSVLLTAGADVNIRNKSQWTPLYYAAQDGHHEAVSVLLTAGAAVNARDQQQLTPLHHAAWVGHHETVSVLLTAGADVNARDDRQRTSLHWAALSGHHEPVLVLLTAGADVNARDRTENTPLHDAATVGRPKCAEVLLQHGADTAIRNRIGKTAEDIAADENIDHNLFTPPSKDKKERIIPGRKEILKLLRQETNEVSARKKYDPVLVRFYEERGMTVVKKDCPLIEAAAKESGKTVQQVNNFIDNYRKSKGDGKRRSTTGNMAAGKSAITGHSSVPLEIQLRGPRMQQLYAKACRQGARLLHIARGLVVGQFRSGKTCVVRRLMGEKAVEDEPITDGIEISPSVMTKTWRKAEEEPDEFKETMAERLAEQQEMSKSTTLTSSRTQSQEAVKQKSDLRKKTTESGGVASTQAIPADTVMKAQQRLLGDVTVLQQTQDIPDDVITKVQQRLQGYVTEEQLGTAEYPRLSLWDFGGQATYYGSHQCFFTYRGIYILVMSLLQKLSDTVPDLDYKASADNLVTGRDYLDHWLNSVHTHTLVHGRDQKEPPVLFVLTHKKEVSESDIETYKKYILDHISGKAASKHVLPKIFTVDNFDEDNSDFDELREYLREVAKGLSYMGEEVPMTWLHLKSKLMDKRKEDDPFCRFQDVVDLARSDDVGITDDSHVPGILTFLHDLGDIIFINEPVLRDHVALRPQVMIDVFKTIITVPQYQQDRSTDEVVAKMWERLENEGILSGRLLTIIWTKADQKMQKPFLLKNKSFLKRLMEKYYLLCNATPIDGLDDTMYEAEREEIYFVPSLLATKPNDLTLYPGHMRRCRYPLYVVFDNMFLPSGMFYRLQAICVRRFGLEESRVFAGCGRFPTDDVKQQFVVTKVRHYLKMELLSADAEEQPVFTEGLRVRKFLSSCLFEIKEKWIPSIQYDWCHGEESDENNGDPVFHLLSVIGQETATGSKNSGGAGPVMIEPTLSPDDVSAVRTIGPVLDCMETCGGLSLTECDRIRHELTYVSRFKELVATVNRDGETCRRLLGASVEVCLPERASMFLREERGDEIVFLHVGDYNDKLVQPLLKQADKSSTRYGVTVSEDVIKPGDVITDKLLDHLLTRNVRMVVPIITPQALHSRYWSALGYEFSVQNKDLVFPVFAYPEGTKDRLLEVLGKRCAGMLDRPSTEVPMTEEPLSSIRISFTATEILRKASLSIVLYTCKITPEGCTVDEDGVTITFPKGCVKTERFLSLEVDMLPIDDAMTNSFSAVTPVLTVHQDTEEDFLLPVTVTLPWAWKSACDLGRTILMNRSSGSKWSTLRTEVQETEDTVTFTMLHFCSVTGAKKKDSTGNASSSADTSVDKQDEEADQEATEDIEVLVTKYSEDKVHLIISPNEATTDDKRIHLLCIEKGKKVTEYFRADNFQTPAPFRQEIIMHKKEAIRARFGEEEDVVGDPRDIPEPPGIQFVFPPANCNRISVRLKLRDPLIGKGKFEGTVHFTLLSEAGEPVREPIRRINSAHVYLHSLQAGNRQSSHPSGSSILAMETLRAITSVLMVSDAYGTSQGGTSTVNRQVAQFLKHHGATVHSTALKASEEDKRCAEEDGVILHLPVQTARDKRTPSLEWLTEYHSIHYPYIPQDLDYIMGHVDVTSGAAKSIQENRCQHAKLVLFNHDMPEATEHYKGAEKAMAAWKKVGDILEDTKNADAVFSLGRKIYEHFETKYKSLGENKPRKHLMFLPRPSAAFESISVKPGGGQKTVLTVGRVTEVERLKGHDLAARAMGEIAEKIPNVTLRVRGIDEDDWEASKKILEENLQSDRIKPTLLPCGTQEDIAQDMQQAHLVLMPSRAEPFGMIGLEAIAAGIPVLISDKSGLADMIKDLIDKEKCHPDMRHRIMKTSVNESDLGVNSKLWAEKIVDTLKFSKSEFKMAAEFKKELLESKYWEESHQNLLRVCGLMD</sequence>
<feature type="repeat" description="ANK" evidence="3">
    <location>
        <begin position="99"/>
        <end position="131"/>
    </location>
</feature>
<feature type="compositionally biased region" description="Basic and acidic residues" evidence="4">
    <location>
        <begin position="505"/>
        <end position="516"/>
    </location>
</feature>
<dbReference type="InterPro" id="IPR036388">
    <property type="entry name" value="WH-like_DNA-bd_sf"/>
</dbReference>
<dbReference type="Pfam" id="PF20706">
    <property type="entry name" value="GT4-conflict"/>
    <property type="match status" value="1"/>
</dbReference>
<evidence type="ECO:0000256" key="2">
    <source>
        <dbReference type="ARBA" id="ARBA00023043"/>
    </source>
</evidence>
<dbReference type="Pfam" id="PF16095">
    <property type="entry name" value="COR-A"/>
    <property type="match status" value="1"/>
</dbReference>
<reference evidence="6" key="1">
    <citation type="submission" date="2022-01" db="EMBL/GenBank/DDBJ databases">
        <authorList>
            <person name="Braso-Vives M."/>
        </authorList>
    </citation>
    <scope>NUCLEOTIDE SEQUENCE</scope>
</reference>
<dbReference type="SUPFAM" id="SSF48403">
    <property type="entry name" value="Ankyrin repeat"/>
    <property type="match status" value="1"/>
</dbReference>
<dbReference type="Pfam" id="PF12796">
    <property type="entry name" value="Ank_2"/>
    <property type="match status" value="2"/>
</dbReference>
<dbReference type="Gene3D" id="2.60.220.30">
    <property type="match status" value="1"/>
</dbReference>
<dbReference type="Gene3D" id="1.25.40.20">
    <property type="entry name" value="Ankyrin repeat-containing domain"/>
    <property type="match status" value="3"/>
</dbReference>
<dbReference type="PANTHER" id="PTHR24171">
    <property type="entry name" value="ANKYRIN REPEAT DOMAIN-CONTAINING PROTEIN 39-RELATED"/>
    <property type="match status" value="1"/>
</dbReference>
<feature type="domain" description="COR" evidence="5">
    <location>
        <begin position="736"/>
        <end position="913"/>
    </location>
</feature>
<organism evidence="6 7">
    <name type="scientific">Branchiostoma lanceolatum</name>
    <name type="common">Common lancelet</name>
    <name type="synonym">Amphioxus lanceolatum</name>
    <dbReference type="NCBI Taxonomy" id="7740"/>
    <lineage>
        <taxon>Eukaryota</taxon>
        <taxon>Metazoa</taxon>
        <taxon>Chordata</taxon>
        <taxon>Cephalochordata</taxon>
        <taxon>Leptocardii</taxon>
        <taxon>Amphioxiformes</taxon>
        <taxon>Branchiostomatidae</taxon>
        <taxon>Branchiostoma</taxon>
    </lineage>
</organism>
<dbReference type="SUPFAM" id="SSF52540">
    <property type="entry name" value="P-loop containing nucleoside triphosphate hydrolases"/>
    <property type="match status" value="1"/>
</dbReference>
<feature type="region of interest" description="Disordered" evidence="4">
    <location>
        <begin position="1"/>
        <end position="35"/>
    </location>
</feature>
<dbReference type="Gene3D" id="3.40.50.300">
    <property type="entry name" value="P-loop containing nucleotide triphosphate hydrolases"/>
    <property type="match status" value="1"/>
</dbReference>
<proteinExistence type="predicted"/>
<dbReference type="FunFam" id="3.40.50.2000:FF:000190">
    <property type="entry name" value="Uncharacterized protein"/>
    <property type="match status" value="1"/>
</dbReference>
<dbReference type="PANTHER" id="PTHR24171:SF10">
    <property type="entry name" value="ANKYRIN REPEAT DOMAIN-CONTAINING PROTEIN 29-LIKE"/>
    <property type="match status" value="1"/>
</dbReference>
<dbReference type="SMART" id="SM00248">
    <property type="entry name" value="ANK"/>
    <property type="match status" value="8"/>
</dbReference>
<dbReference type="PROSITE" id="PS50088">
    <property type="entry name" value="ANK_REPEAT"/>
    <property type="match status" value="6"/>
</dbReference>
<gene>
    <name evidence="6" type="primary">ANKRD28</name>
    <name evidence="6" type="ORF">BLAG_LOCUS20407</name>
</gene>
<keyword evidence="1" id="KW-0677">Repeat</keyword>
<evidence type="ECO:0000256" key="3">
    <source>
        <dbReference type="PROSITE-ProRule" id="PRU00023"/>
    </source>
</evidence>
<feature type="repeat" description="ANK" evidence="3">
    <location>
        <begin position="165"/>
        <end position="197"/>
    </location>
</feature>
<dbReference type="PROSITE" id="PS50297">
    <property type="entry name" value="ANK_REP_REGION"/>
    <property type="match status" value="6"/>
</dbReference>
<feature type="region of interest" description="Disordered" evidence="4">
    <location>
        <begin position="362"/>
        <end position="381"/>
    </location>
</feature>
<feature type="compositionally biased region" description="Polar residues" evidence="4">
    <location>
        <begin position="1443"/>
        <end position="1452"/>
    </location>
</feature>
<dbReference type="FunFam" id="1.10.10.10:FF:000983">
    <property type="entry name" value="Uncharacterized protein"/>
    <property type="match status" value="1"/>
</dbReference>
<feature type="repeat" description="ANK" evidence="3">
    <location>
        <begin position="132"/>
        <end position="164"/>
    </location>
</feature>
<feature type="repeat" description="ANK" evidence="3">
    <location>
        <begin position="198"/>
        <end position="230"/>
    </location>
</feature>
<keyword evidence="7" id="KW-1185">Reference proteome</keyword>
<feature type="compositionally biased region" description="Acidic residues" evidence="4">
    <location>
        <begin position="1457"/>
        <end position="1466"/>
    </location>
</feature>
<evidence type="ECO:0000313" key="7">
    <source>
        <dbReference type="Proteomes" id="UP000838412"/>
    </source>
</evidence>
<feature type="compositionally biased region" description="Low complexity" evidence="4">
    <location>
        <begin position="489"/>
        <end position="501"/>
    </location>
</feature>
<dbReference type="InterPro" id="IPR027417">
    <property type="entry name" value="P-loop_NTPase"/>
</dbReference>
<dbReference type="Proteomes" id="UP000838412">
    <property type="component" value="Chromosome 6"/>
</dbReference>
<feature type="region of interest" description="Disordered" evidence="4">
    <location>
        <begin position="1438"/>
        <end position="1466"/>
    </location>
</feature>
<feature type="repeat" description="ANK" evidence="3">
    <location>
        <begin position="66"/>
        <end position="98"/>
    </location>
</feature>
<dbReference type="InterPro" id="IPR032171">
    <property type="entry name" value="COR-A"/>
</dbReference>
<evidence type="ECO:0000259" key="5">
    <source>
        <dbReference type="Pfam" id="PF16095"/>
    </source>
</evidence>
<protein>
    <submittedName>
        <fullName evidence="6">ANKRD28 protein</fullName>
    </submittedName>
</protein>
<dbReference type="CDD" id="cd03801">
    <property type="entry name" value="GT4_PimA-like"/>
    <property type="match status" value="1"/>
</dbReference>
<dbReference type="EMBL" id="OV696691">
    <property type="protein sequence ID" value="CAH1266891.1"/>
    <property type="molecule type" value="Genomic_DNA"/>
</dbReference>
<evidence type="ECO:0000313" key="6">
    <source>
        <dbReference type="EMBL" id="CAH1266891.1"/>
    </source>
</evidence>
<accession>A0A8K0A2S2</accession>